<dbReference type="OrthoDB" id="77878at2759"/>
<dbReference type="Pfam" id="PF05705">
    <property type="entry name" value="DUF829"/>
    <property type="match status" value="1"/>
</dbReference>
<dbReference type="SUPFAM" id="SSF53474">
    <property type="entry name" value="alpha/beta-Hydrolases"/>
    <property type="match status" value="1"/>
</dbReference>
<evidence type="ECO:0000313" key="1">
    <source>
        <dbReference type="EMBL" id="KAI3553756.1"/>
    </source>
</evidence>
<proteinExistence type="predicted"/>
<accession>A0A9P9XHD7</accession>
<sequence length="531" mass="58987">MNADAPSSRILSHCSWCTPQEALKMAPKSDPFPGFTAITDQIFFREGEPVTEGTQPSADHPRVVIIYSWGDAIPKHVSKYADGFRTLFPHAKQIAVLSPIVKAMREDLQTRSNNMNPIIEAAYPSTTSGTPDPNEDAVLMHVMSNTGGINYAGTLHAYQERFGRPMPHRLSSYDSTPGSVIMTWNNLKRWSLAMTLGTAGWFPWPFVVTQCIMGVFLLLNHSFEHLTGRESAPVFSVAAIGDTKYVSKRSRKLYLYSKEDPLIGWEDIEENMAESKGKGYAYDAVRFDGSGHVGHMRMHPDQYWNAIASAWKETFFPLLPKIGLWPSITACPTDIHQQTYPKKRSTLEHTIMGSKASLAPLASLRVSKHLIPAHGLFPNTSIQNKPLLIYHSAFSSTSVSAIESRLTSLGVVEPQWRYTMYSTSHFHSTTHEVLSISHGRAKLCFGGEDNEGRIEPVVEKGDVIIVPAGVSHRLLDDFGSGFEMVGSYPKGCHWDMCYGKRGEEGKIDAIAEVPWFSRDPIYGDHGPAVEV</sequence>
<dbReference type="AlphaFoldDB" id="A0A9P9XHD7"/>
<protein>
    <recommendedName>
        <fullName evidence="3">Cupin type-1 domain-containing protein</fullName>
    </recommendedName>
</protein>
<keyword evidence="2" id="KW-1185">Reference proteome</keyword>
<dbReference type="Proteomes" id="UP001056436">
    <property type="component" value="Unassembled WGS sequence"/>
</dbReference>
<gene>
    <name evidence="1" type="ORF">CABS02_06089</name>
</gene>
<dbReference type="InterPro" id="IPR029058">
    <property type="entry name" value="AB_hydrolase_fold"/>
</dbReference>
<dbReference type="EMBL" id="SDAQ01000028">
    <property type="protein sequence ID" value="KAI3553756.1"/>
    <property type="molecule type" value="Genomic_DNA"/>
</dbReference>
<dbReference type="Gene3D" id="2.60.120.10">
    <property type="entry name" value="Jelly Rolls"/>
    <property type="match status" value="1"/>
</dbReference>
<evidence type="ECO:0008006" key="3">
    <source>
        <dbReference type="Google" id="ProtNLM"/>
    </source>
</evidence>
<dbReference type="PANTHER" id="PTHR36448:SF3">
    <property type="entry name" value="CUPIN TYPE-2 DOMAIN-CONTAINING PROTEIN"/>
    <property type="match status" value="1"/>
</dbReference>
<dbReference type="CDD" id="cd02219">
    <property type="entry name" value="cupin_YjlB-like"/>
    <property type="match status" value="1"/>
</dbReference>
<reference evidence="1" key="1">
    <citation type="submission" date="2019-01" db="EMBL/GenBank/DDBJ databases">
        <title>Colletotrichum abscissum LGMF1257.</title>
        <authorList>
            <person name="Baroncelli R."/>
        </authorList>
    </citation>
    <scope>NUCLEOTIDE SEQUENCE</scope>
    <source>
        <strain evidence="1">Ca142</strain>
    </source>
</reference>
<dbReference type="SUPFAM" id="SSF51182">
    <property type="entry name" value="RmlC-like cupins"/>
    <property type="match status" value="1"/>
</dbReference>
<name>A0A9P9XHD7_9PEZI</name>
<dbReference type="InterPro" id="IPR014710">
    <property type="entry name" value="RmlC-like_jellyroll"/>
</dbReference>
<comment type="caution">
    <text evidence="1">The sequence shown here is derived from an EMBL/GenBank/DDBJ whole genome shotgun (WGS) entry which is preliminary data.</text>
</comment>
<dbReference type="InterPro" id="IPR011051">
    <property type="entry name" value="RmlC_Cupin_sf"/>
</dbReference>
<dbReference type="PANTHER" id="PTHR36448">
    <property type="entry name" value="BLR7373 PROTEIN"/>
    <property type="match status" value="1"/>
</dbReference>
<organism evidence="1 2">
    <name type="scientific">Colletotrichum abscissum</name>
    <dbReference type="NCBI Taxonomy" id="1671311"/>
    <lineage>
        <taxon>Eukaryota</taxon>
        <taxon>Fungi</taxon>
        <taxon>Dikarya</taxon>
        <taxon>Ascomycota</taxon>
        <taxon>Pezizomycotina</taxon>
        <taxon>Sordariomycetes</taxon>
        <taxon>Hypocreomycetidae</taxon>
        <taxon>Glomerellales</taxon>
        <taxon>Glomerellaceae</taxon>
        <taxon>Colletotrichum</taxon>
        <taxon>Colletotrichum acutatum species complex</taxon>
    </lineage>
</organism>
<dbReference type="InterPro" id="IPR008547">
    <property type="entry name" value="DUF829_TMEM53"/>
</dbReference>
<dbReference type="InterPro" id="IPR047121">
    <property type="entry name" value="YjiB-like"/>
</dbReference>
<evidence type="ECO:0000313" key="2">
    <source>
        <dbReference type="Proteomes" id="UP001056436"/>
    </source>
</evidence>